<dbReference type="HOGENOM" id="CLU_1945138_0_0_11"/>
<gene>
    <name evidence="2" type="ordered locus">CRES_0847</name>
</gene>
<feature type="region of interest" description="Disordered" evidence="1">
    <location>
        <begin position="137"/>
        <end position="156"/>
    </location>
</feature>
<dbReference type="EMBL" id="CP002857">
    <property type="protein sequence ID" value="AEI09203.1"/>
    <property type="molecule type" value="Genomic_DNA"/>
</dbReference>
<name>F8E0G2_CORRG</name>
<dbReference type="KEGG" id="crd:CRES_0847"/>
<evidence type="ECO:0000313" key="3">
    <source>
        <dbReference type="Proteomes" id="UP000000492"/>
    </source>
</evidence>
<feature type="region of interest" description="Disordered" evidence="1">
    <location>
        <begin position="1"/>
        <end position="23"/>
    </location>
</feature>
<keyword evidence="3" id="KW-1185">Reference proteome</keyword>
<accession>F8E0G2</accession>
<feature type="compositionally biased region" description="Polar residues" evidence="1">
    <location>
        <begin position="1"/>
        <end position="18"/>
    </location>
</feature>
<dbReference type="eggNOG" id="ENOG5032GY4">
    <property type="taxonomic scope" value="Bacteria"/>
</dbReference>
<evidence type="ECO:0000313" key="2">
    <source>
        <dbReference type="EMBL" id="AEI09203.1"/>
    </source>
</evidence>
<proteinExistence type="predicted"/>
<reference evidence="2 3" key="1">
    <citation type="journal article" date="2012" name="BMC Genomics">
        <title>Complete genome sequence, lifestyle, and multi-drug resistance of the human pathogen Corynebacterium resistens DSM 45100 isolated from blood samples of a leukemia patient.</title>
        <authorList>
            <person name="Schroder J."/>
            <person name="Maus I."/>
            <person name="Meyer K."/>
            <person name="Wordemann S."/>
            <person name="Blom J."/>
            <person name="Jaenicke S."/>
            <person name="Schneider J."/>
            <person name="Trost E."/>
            <person name="Tauch A."/>
        </authorList>
    </citation>
    <scope>NUCLEOTIDE SEQUENCE [LARGE SCALE GENOMIC DNA]</scope>
    <source>
        <strain evidence="3">DSM 45100 / JCM 12819 / CCUG 50093 / GTC 2026 / SICGH 158</strain>
    </source>
</reference>
<organism evidence="2 3">
    <name type="scientific">Corynebacterium resistens (strain DSM 45100 / JCM 12819 / GTC 2026 / SICGH 158)</name>
    <dbReference type="NCBI Taxonomy" id="662755"/>
    <lineage>
        <taxon>Bacteria</taxon>
        <taxon>Bacillati</taxon>
        <taxon>Actinomycetota</taxon>
        <taxon>Actinomycetes</taxon>
        <taxon>Mycobacteriales</taxon>
        <taxon>Corynebacteriaceae</taxon>
        <taxon>Corynebacterium</taxon>
    </lineage>
</organism>
<dbReference type="AlphaFoldDB" id="F8E0G2"/>
<dbReference type="Proteomes" id="UP000000492">
    <property type="component" value="Chromosome"/>
</dbReference>
<feature type="compositionally biased region" description="Basic and acidic residues" evidence="1">
    <location>
        <begin position="139"/>
        <end position="156"/>
    </location>
</feature>
<sequence length="156" mass="17098">MRGGENANQSQFDSSEPCTNEGMPTIDFRIISSAEQRETIAQDFHALVNATEGAVIAEIAVVDITPSPTSNPIDAELARMWDEDFGASADPNTPAEFATIRVKVTHNALGSLSHLTMHFAELLTIRDEKPPAEPLLRQVQDDAGRPRVPWHVDVRP</sequence>
<dbReference type="STRING" id="662755.CRES_0847"/>
<evidence type="ECO:0000256" key="1">
    <source>
        <dbReference type="SAM" id="MobiDB-lite"/>
    </source>
</evidence>
<protein>
    <submittedName>
        <fullName evidence="2">Uncharacterized protein</fullName>
    </submittedName>
</protein>